<name>A0A6J6XIS6_9ZZZZ</name>
<gene>
    <name evidence="1" type="ORF">UFOPK2992_00747</name>
</gene>
<protein>
    <submittedName>
        <fullName evidence="1">Unannotated protein</fullName>
    </submittedName>
</protein>
<evidence type="ECO:0000313" key="1">
    <source>
        <dbReference type="EMBL" id="CAB4796055.1"/>
    </source>
</evidence>
<organism evidence="1">
    <name type="scientific">freshwater metagenome</name>
    <dbReference type="NCBI Taxonomy" id="449393"/>
    <lineage>
        <taxon>unclassified sequences</taxon>
        <taxon>metagenomes</taxon>
        <taxon>ecological metagenomes</taxon>
    </lineage>
</organism>
<dbReference type="EMBL" id="CAFAAI010000111">
    <property type="protein sequence ID" value="CAB4796055.1"/>
    <property type="molecule type" value="Genomic_DNA"/>
</dbReference>
<proteinExistence type="predicted"/>
<reference evidence="1" key="1">
    <citation type="submission" date="2020-05" db="EMBL/GenBank/DDBJ databases">
        <authorList>
            <person name="Chiriac C."/>
            <person name="Salcher M."/>
            <person name="Ghai R."/>
            <person name="Kavagutti S V."/>
        </authorList>
    </citation>
    <scope>NUCLEOTIDE SEQUENCE</scope>
</reference>
<accession>A0A6J6XIS6</accession>
<sequence length="62" mass="6436">MLNGTTYMVRPFIAPVNSVVISTRISAGSRQLLLGPASAGLAEQMNVRSSTRATSPGSLCAQ</sequence>
<dbReference type="AlphaFoldDB" id="A0A6J6XIS6"/>